<evidence type="ECO:0000256" key="5">
    <source>
        <dbReference type="ARBA" id="ARBA00022989"/>
    </source>
</evidence>
<evidence type="ECO:0000256" key="2">
    <source>
        <dbReference type="ARBA" id="ARBA00022448"/>
    </source>
</evidence>
<keyword evidence="6 7" id="KW-0472">Membrane</keyword>
<dbReference type="InterPro" id="IPR036259">
    <property type="entry name" value="MFS_trans_sf"/>
</dbReference>
<feature type="transmembrane region" description="Helical" evidence="7">
    <location>
        <begin position="84"/>
        <end position="102"/>
    </location>
</feature>
<gene>
    <name evidence="9" type="ORF">DY048_01930</name>
</gene>
<dbReference type="Proteomes" id="UP000767392">
    <property type="component" value="Unassembled WGS sequence"/>
</dbReference>
<dbReference type="PANTHER" id="PTHR23517">
    <property type="entry name" value="RESISTANCE PROTEIN MDTM, PUTATIVE-RELATED-RELATED"/>
    <property type="match status" value="1"/>
</dbReference>
<evidence type="ECO:0000256" key="6">
    <source>
        <dbReference type="ARBA" id="ARBA00023136"/>
    </source>
</evidence>
<dbReference type="PANTHER" id="PTHR23517:SF10">
    <property type="entry name" value="MAJOR FACILITATOR SUPERFAMILY (MFS) PROFILE DOMAIN-CONTAINING PROTEIN"/>
    <property type="match status" value="1"/>
</dbReference>
<feature type="transmembrane region" description="Helical" evidence="7">
    <location>
        <begin position="256"/>
        <end position="275"/>
    </location>
</feature>
<reference evidence="9 10" key="1">
    <citation type="submission" date="2018-08" db="EMBL/GenBank/DDBJ databases">
        <title>Comparative genomics of wild bee and flower associated Lactobacillus reveals potential adaptation to the bee host.</title>
        <authorList>
            <person name="Vuong H.Q."/>
            <person name="Mcfrederick Q.S."/>
        </authorList>
    </citation>
    <scope>NUCLEOTIDE SEQUENCE [LARGE SCALE GENOMIC DNA]</scope>
    <source>
        <strain evidence="9 10">HV_04</strain>
    </source>
</reference>
<dbReference type="Gene3D" id="1.20.1250.20">
    <property type="entry name" value="MFS general substrate transporter like domains"/>
    <property type="match status" value="2"/>
</dbReference>
<feature type="transmembrane region" description="Helical" evidence="7">
    <location>
        <begin position="218"/>
        <end position="236"/>
    </location>
</feature>
<dbReference type="PROSITE" id="PS50850">
    <property type="entry name" value="MFS"/>
    <property type="match status" value="1"/>
</dbReference>
<dbReference type="CDD" id="cd17329">
    <property type="entry name" value="MFS_MdtH_MDR_like"/>
    <property type="match status" value="1"/>
</dbReference>
<protein>
    <submittedName>
        <fullName evidence="9">MFS transporter</fullName>
    </submittedName>
</protein>
<feature type="transmembrane region" description="Helical" evidence="7">
    <location>
        <begin position="141"/>
        <end position="164"/>
    </location>
</feature>
<proteinExistence type="predicted"/>
<sequence length="398" mass="44643">MFYIKGGIVMKKRKGLGMKLIFMYSLLLNSGASFMWPLVTMYINDYLHKSLMVSGVSLLLMSSFMIIGNYVGGFLFDRWSAYKASMIGISISTFAILALIFFNGWPTFAILLLFLGFGDGINLTLLNSYATTVKDRDVRSVFNLLYIGLNLGVVIGTAMVGYLLKYGVATVFIAAGIFYVALWLMTFFYFNVDFNDSQSLPDDKKKAVKTVEHSKINLIYPICMMVFGVYLSYTLWESVMSVHMVNMGISFESYSSLWTVNGLMIVIGQPLINYLSKKTKIKISTQVFIGILIFAISFYGLIFAKSYTGFLLIMIFLTFGEMIGLPDVPAWIDQLSSKSEKGKYQGVFNALMSAGRAISPLYGGLFVEYLGYNPLFIFTATVIMVTWLIVIYKNKKSA</sequence>
<evidence type="ECO:0000313" key="10">
    <source>
        <dbReference type="Proteomes" id="UP000767392"/>
    </source>
</evidence>
<comment type="caution">
    <text evidence="9">The sequence shown here is derived from an EMBL/GenBank/DDBJ whole genome shotgun (WGS) entry which is preliminary data.</text>
</comment>
<dbReference type="InterPro" id="IPR020846">
    <property type="entry name" value="MFS_dom"/>
</dbReference>
<evidence type="ECO:0000256" key="7">
    <source>
        <dbReference type="SAM" id="Phobius"/>
    </source>
</evidence>
<keyword evidence="3" id="KW-1003">Cell membrane</keyword>
<feature type="transmembrane region" description="Helical" evidence="7">
    <location>
        <begin position="51"/>
        <end position="72"/>
    </location>
</feature>
<keyword evidence="5 7" id="KW-1133">Transmembrane helix</keyword>
<evidence type="ECO:0000256" key="4">
    <source>
        <dbReference type="ARBA" id="ARBA00022692"/>
    </source>
</evidence>
<dbReference type="Pfam" id="PF07690">
    <property type="entry name" value="MFS_1"/>
    <property type="match status" value="1"/>
</dbReference>
<evidence type="ECO:0000259" key="8">
    <source>
        <dbReference type="PROSITE" id="PS50850"/>
    </source>
</evidence>
<feature type="transmembrane region" description="Helical" evidence="7">
    <location>
        <begin position="375"/>
        <end position="392"/>
    </location>
</feature>
<feature type="transmembrane region" description="Helical" evidence="7">
    <location>
        <begin position="287"/>
        <end position="304"/>
    </location>
</feature>
<feature type="domain" description="Major facilitator superfamily (MFS) profile" evidence="8">
    <location>
        <begin position="218"/>
        <end position="398"/>
    </location>
</feature>
<dbReference type="SUPFAM" id="SSF103473">
    <property type="entry name" value="MFS general substrate transporter"/>
    <property type="match status" value="1"/>
</dbReference>
<evidence type="ECO:0000313" key="9">
    <source>
        <dbReference type="EMBL" id="TPR16244.1"/>
    </source>
</evidence>
<feature type="transmembrane region" description="Helical" evidence="7">
    <location>
        <begin position="108"/>
        <end position="129"/>
    </location>
</feature>
<dbReference type="InterPro" id="IPR011701">
    <property type="entry name" value="MFS"/>
</dbReference>
<comment type="subcellular location">
    <subcellularLocation>
        <location evidence="1">Cell membrane</location>
        <topology evidence="1">Multi-pass membrane protein</topology>
    </subcellularLocation>
</comment>
<accession>A0ABY2YW77</accession>
<keyword evidence="10" id="KW-1185">Reference proteome</keyword>
<organism evidence="9 10">
    <name type="scientific">Apilactobacillus timberlakei</name>
    <dbReference type="NCBI Taxonomy" id="2008380"/>
    <lineage>
        <taxon>Bacteria</taxon>
        <taxon>Bacillati</taxon>
        <taxon>Bacillota</taxon>
        <taxon>Bacilli</taxon>
        <taxon>Lactobacillales</taxon>
        <taxon>Lactobacillaceae</taxon>
        <taxon>Apilactobacillus</taxon>
    </lineage>
</organism>
<name>A0ABY2YW77_9LACO</name>
<evidence type="ECO:0000256" key="1">
    <source>
        <dbReference type="ARBA" id="ARBA00004651"/>
    </source>
</evidence>
<dbReference type="EMBL" id="QUAM01000001">
    <property type="protein sequence ID" value="TPR16244.1"/>
    <property type="molecule type" value="Genomic_DNA"/>
</dbReference>
<keyword evidence="2" id="KW-0813">Transport</keyword>
<feature type="transmembrane region" description="Helical" evidence="7">
    <location>
        <begin position="170"/>
        <end position="190"/>
    </location>
</feature>
<keyword evidence="4 7" id="KW-0812">Transmembrane</keyword>
<dbReference type="InterPro" id="IPR050171">
    <property type="entry name" value="MFS_Transporters"/>
</dbReference>
<feature type="transmembrane region" description="Helical" evidence="7">
    <location>
        <begin position="21"/>
        <end position="39"/>
    </location>
</feature>
<evidence type="ECO:0000256" key="3">
    <source>
        <dbReference type="ARBA" id="ARBA00022475"/>
    </source>
</evidence>